<proteinExistence type="predicted"/>
<gene>
    <name evidence="1" type="primary">IOS1_2</name>
    <name evidence="1" type="ORF">CFP56_017713</name>
</gene>
<dbReference type="EMBL" id="PKMF04000027">
    <property type="protein sequence ID" value="KAK7857405.1"/>
    <property type="molecule type" value="Genomic_DNA"/>
</dbReference>
<organism evidence="1">
    <name type="scientific">Quercus suber</name>
    <name type="common">Cork oak</name>
    <dbReference type="NCBI Taxonomy" id="58331"/>
    <lineage>
        <taxon>Eukaryota</taxon>
        <taxon>Viridiplantae</taxon>
        <taxon>Streptophyta</taxon>
        <taxon>Embryophyta</taxon>
        <taxon>Tracheophyta</taxon>
        <taxon>Spermatophyta</taxon>
        <taxon>Magnoliopsida</taxon>
        <taxon>eudicotyledons</taxon>
        <taxon>Gunneridae</taxon>
        <taxon>Pentapetalae</taxon>
        <taxon>rosids</taxon>
        <taxon>fabids</taxon>
        <taxon>Fagales</taxon>
        <taxon>Fagaceae</taxon>
        <taxon>Quercus</taxon>
    </lineage>
</organism>
<keyword evidence="1" id="KW-0418">Kinase</keyword>
<keyword evidence="1" id="KW-0675">Receptor</keyword>
<keyword evidence="1" id="KW-0808">Transferase</keyword>
<reference evidence="1" key="2">
    <citation type="journal article" date="2018" name="Sci. Data">
        <title>The draft genome sequence of cork oak.</title>
        <authorList>
            <person name="Ramos A.M."/>
            <person name="Usie A."/>
            <person name="Barbosa P."/>
            <person name="Barros P.M."/>
            <person name="Capote T."/>
            <person name="Chaves I."/>
            <person name="Simoes F."/>
            <person name="Abreu I."/>
            <person name="Carrasquinho I."/>
            <person name="Faro C."/>
            <person name="Guimaraes J.B."/>
            <person name="Mendonca D."/>
            <person name="Nobrega F."/>
            <person name="Rodrigues L."/>
            <person name="Saibo N.J.M."/>
            <person name="Varela M.C."/>
            <person name="Egas C."/>
            <person name="Matos J."/>
            <person name="Miguel C.M."/>
            <person name="Oliveira M.M."/>
            <person name="Ricardo C.P."/>
            <person name="Goncalves S."/>
        </authorList>
    </citation>
    <scope>NUCLEOTIDE SEQUENCE [LARGE SCALE GENOMIC DNA]</scope>
    <source>
        <strain evidence="1">HL8</strain>
    </source>
</reference>
<reference evidence="1" key="3">
    <citation type="submission" date="2023-07" db="EMBL/GenBank/DDBJ databases">
        <title>An improved reference 1 genome and first organelle genomes of Quercus suber.</title>
        <authorList>
            <consortium name="Genosuber Consortium"/>
            <person name="Usie A."/>
            <person name="Serra O."/>
            <person name="Barros P."/>
        </authorList>
    </citation>
    <scope>NUCLEOTIDE SEQUENCE</scope>
    <source>
        <strain evidence="1">HL8</strain>
        <tissue evidence="1">Leaves</tissue>
    </source>
</reference>
<accession>A0AAW0M1H4</accession>
<dbReference type="AlphaFoldDB" id="A0AAW0M1H4"/>
<comment type="caution">
    <text evidence="1">The sequence shown here is derived from an EMBL/GenBank/DDBJ whole genome shotgun (WGS) entry which is preliminary data.</text>
</comment>
<dbReference type="GO" id="GO:0016301">
    <property type="term" value="F:kinase activity"/>
    <property type="evidence" value="ECO:0007669"/>
    <property type="project" value="UniProtKB-KW"/>
</dbReference>
<reference evidence="1" key="1">
    <citation type="submission" date="2017-12" db="EMBL/GenBank/DDBJ databases">
        <authorList>
            <person name="Barbosa P."/>
            <person name="Usie A."/>
            <person name="Ramos A.M."/>
        </authorList>
    </citation>
    <scope>NUCLEOTIDE SEQUENCE</scope>
    <source>
        <strain evidence="1">HL8</strain>
        <tissue evidence="1">Leaves</tissue>
    </source>
</reference>
<protein>
    <submittedName>
        <fullName evidence="1">Lrr receptor-like serine/threonine-protein kinase ios1</fullName>
    </submittedName>
</protein>
<sequence>MSCVSFTTTERPTMTYVVMELKQCLAMELARKHEGFEIDLDQISGMNFVHSGKTPLARAGSSIFYEQINKIVVVLVEQIVTIMVES</sequence>
<name>A0AAW0M1H4_QUESU</name>
<evidence type="ECO:0000313" key="1">
    <source>
        <dbReference type="EMBL" id="KAK7857405.1"/>
    </source>
</evidence>